<evidence type="ECO:0000313" key="5">
    <source>
        <dbReference type="EMBL" id="AXK60843.1"/>
    </source>
</evidence>
<dbReference type="Pfam" id="PF04030">
    <property type="entry name" value="ALO"/>
    <property type="match status" value="1"/>
</dbReference>
<keyword evidence="1" id="KW-0285">Flavoprotein</keyword>
<dbReference type="EMBL" id="CP025544">
    <property type="protein sequence ID" value="AXK60843.1"/>
    <property type="molecule type" value="Genomic_DNA"/>
</dbReference>
<dbReference type="InterPro" id="IPR007173">
    <property type="entry name" value="ALO_C"/>
</dbReference>
<dbReference type="Proteomes" id="UP000254834">
    <property type="component" value="Chromosome"/>
</dbReference>
<dbReference type="RefSeq" id="WP_115585858.1">
    <property type="nucleotide sequence ID" value="NZ_CP025544.1"/>
</dbReference>
<dbReference type="KEGG" id="cdes:C0J27_03805"/>
<accession>A0A345ZC26</accession>
<dbReference type="InterPro" id="IPR016167">
    <property type="entry name" value="FAD-bd_PCMH_sub1"/>
</dbReference>
<proteinExistence type="predicted"/>
<sequence>MHYQNFSNIFISIVIFFSYLQAQDIPQKDNVTINDFSRLNSTQIHHINTPTSYQELQSILAYADQNNLKIAVSGIRHSQGGHAFYRNAIIINLEKLNKILDFNPHEKLITVQAGATWEQLQEFLHGHGFAVKIMQYANIFSLGGSLSVNCNGIDPHYGPLIESVESIKILQADGSIIIASRSENSELFCLAIGGYGLCGIILEVTLQVVKDDLYKPAITTTSIHDYTKKIKMLLKNPNMGFHFAFLTLTPFKKNLFGKIVCLDFNKIDPAQFSDKKQKKIRQLQQPQFTKIKKMGVKLWSKSKIIKAFHWIPETKKYNKVISRNNIMRPPVDHMCINSLKSTHLLQEYFIPIDKFTQFIQSLEKITQQLNVNIMHIALRYIPKNTESYLNYTSTDRIGIVILLNQKFTEQDYKKTEQWTQKLIESAYTLGGAYYLPIQLHATKDQALKTYPQLDNFFALKKSYDPAELFMNHFYKKYCTT</sequence>
<dbReference type="InterPro" id="IPR010031">
    <property type="entry name" value="FAD_lactone_oxidase-like"/>
</dbReference>
<dbReference type="InterPro" id="IPR036318">
    <property type="entry name" value="FAD-bd_PCMH-like_sf"/>
</dbReference>
<dbReference type="InterPro" id="IPR016164">
    <property type="entry name" value="FAD-linked_Oxase-like_C"/>
</dbReference>
<dbReference type="Gene3D" id="3.30.43.10">
    <property type="entry name" value="Uridine Diphospho-n-acetylenolpyruvylglucosamine Reductase, domain 2"/>
    <property type="match status" value="1"/>
</dbReference>
<dbReference type="SUPFAM" id="SSF55103">
    <property type="entry name" value="FAD-linked oxidases, C-terminal domain"/>
    <property type="match status" value="1"/>
</dbReference>
<dbReference type="PANTHER" id="PTHR43762:SF1">
    <property type="entry name" value="D-ARABINONO-1,4-LACTONE OXIDASE"/>
    <property type="match status" value="1"/>
</dbReference>
<organism evidence="5 6">
    <name type="scientific">Candidatus Chromulinivorax destructor</name>
    <dbReference type="NCBI Taxonomy" id="2066483"/>
    <lineage>
        <taxon>Bacteria</taxon>
        <taxon>Candidatus Babelota</taxon>
        <taxon>Candidatus Babeliae</taxon>
        <taxon>Candidatus Babeliales</taxon>
        <taxon>Candidatus Chromulinivoraceae</taxon>
        <taxon>Candidatus Chromulinivorax</taxon>
    </lineage>
</organism>
<dbReference type="InterPro" id="IPR016166">
    <property type="entry name" value="FAD-bd_PCMH"/>
</dbReference>
<dbReference type="SUPFAM" id="SSF56176">
    <property type="entry name" value="FAD-binding/transporter-associated domain-like"/>
    <property type="match status" value="1"/>
</dbReference>
<dbReference type="PANTHER" id="PTHR43762">
    <property type="entry name" value="L-GULONOLACTONE OXIDASE"/>
    <property type="match status" value="1"/>
</dbReference>
<evidence type="ECO:0000256" key="1">
    <source>
        <dbReference type="ARBA" id="ARBA00022630"/>
    </source>
</evidence>
<dbReference type="InterPro" id="IPR016170">
    <property type="entry name" value="Cytok_DH_C_sf"/>
</dbReference>
<keyword evidence="3" id="KW-0560">Oxidoreductase</keyword>
<evidence type="ECO:0000259" key="4">
    <source>
        <dbReference type="PROSITE" id="PS51387"/>
    </source>
</evidence>
<dbReference type="GO" id="GO:0016020">
    <property type="term" value="C:membrane"/>
    <property type="evidence" value="ECO:0007669"/>
    <property type="project" value="InterPro"/>
</dbReference>
<dbReference type="Gene3D" id="3.30.465.10">
    <property type="match status" value="1"/>
</dbReference>
<reference evidence="5 6" key="1">
    <citation type="submission" date="2017-12" db="EMBL/GenBank/DDBJ databases">
        <title>Chromulinavorax destructans is a abundant pathogen of dominant heterotrophic picoflagllates.</title>
        <authorList>
            <person name="Deeg C.M."/>
            <person name="Zimmer M."/>
            <person name="Suttle C.A."/>
        </authorList>
    </citation>
    <scope>NUCLEOTIDE SEQUENCE [LARGE SCALE GENOMIC DNA]</scope>
    <source>
        <strain evidence="5 6">SeV1</strain>
    </source>
</reference>
<evidence type="ECO:0000313" key="6">
    <source>
        <dbReference type="Proteomes" id="UP000254834"/>
    </source>
</evidence>
<feature type="domain" description="FAD-binding PCMH-type" evidence="4">
    <location>
        <begin position="37"/>
        <end position="211"/>
    </location>
</feature>
<evidence type="ECO:0000256" key="2">
    <source>
        <dbReference type="ARBA" id="ARBA00022827"/>
    </source>
</evidence>
<dbReference type="GO" id="GO:0071949">
    <property type="term" value="F:FAD binding"/>
    <property type="evidence" value="ECO:0007669"/>
    <property type="project" value="InterPro"/>
</dbReference>
<keyword evidence="6" id="KW-1185">Reference proteome</keyword>
<dbReference type="InterPro" id="IPR006094">
    <property type="entry name" value="Oxid_FAD_bind_N"/>
</dbReference>
<protein>
    <recommendedName>
        <fullName evidence="4">FAD-binding PCMH-type domain-containing protein</fullName>
    </recommendedName>
</protein>
<dbReference type="InterPro" id="IPR016169">
    <property type="entry name" value="FAD-bd_PCMH_sub2"/>
</dbReference>
<dbReference type="Gene3D" id="3.40.462.10">
    <property type="entry name" value="FAD-linked oxidases, C-terminal domain"/>
    <property type="match status" value="1"/>
</dbReference>
<name>A0A345ZC26_9BACT</name>
<dbReference type="AlphaFoldDB" id="A0A345ZC26"/>
<evidence type="ECO:0000256" key="3">
    <source>
        <dbReference type="ARBA" id="ARBA00023002"/>
    </source>
</evidence>
<dbReference type="OrthoDB" id="9768764at2"/>
<gene>
    <name evidence="5" type="ORF">C0J27_03805</name>
</gene>
<dbReference type="Pfam" id="PF01565">
    <property type="entry name" value="FAD_binding_4"/>
    <property type="match status" value="1"/>
</dbReference>
<keyword evidence="2" id="KW-0274">FAD</keyword>
<dbReference type="GO" id="GO:0003885">
    <property type="term" value="F:D-arabinono-1,4-lactone oxidase activity"/>
    <property type="evidence" value="ECO:0007669"/>
    <property type="project" value="InterPro"/>
</dbReference>
<dbReference type="PROSITE" id="PS51387">
    <property type="entry name" value="FAD_PCMH"/>
    <property type="match status" value="1"/>
</dbReference>